<dbReference type="AlphaFoldDB" id="A0ABD3UJ73"/>
<dbReference type="Proteomes" id="UP001634393">
    <property type="component" value="Unassembled WGS sequence"/>
</dbReference>
<proteinExistence type="predicted"/>
<reference evidence="1 2" key="1">
    <citation type="submission" date="2024-12" db="EMBL/GenBank/DDBJ databases">
        <title>The unique morphological basis and parallel evolutionary history of personate flowers in Penstemon.</title>
        <authorList>
            <person name="Depatie T.H."/>
            <person name="Wessinger C.A."/>
        </authorList>
    </citation>
    <scope>NUCLEOTIDE SEQUENCE [LARGE SCALE GENOMIC DNA]</scope>
    <source>
        <strain evidence="1">WTNN_2</strain>
        <tissue evidence="1">Leaf</tissue>
    </source>
</reference>
<gene>
    <name evidence="1" type="ORF">ACJIZ3_010954</name>
</gene>
<protein>
    <submittedName>
        <fullName evidence="1">Uncharacterized protein</fullName>
    </submittedName>
</protein>
<accession>A0ABD3UJ73</accession>
<evidence type="ECO:0000313" key="1">
    <source>
        <dbReference type="EMBL" id="KAL3849072.1"/>
    </source>
</evidence>
<dbReference type="EMBL" id="JBJXBP010000001">
    <property type="protein sequence ID" value="KAL3849072.1"/>
    <property type="molecule type" value="Genomic_DNA"/>
</dbReference>
<organism evidence="1 2">
    <name type="scientific">Penstemon smallii</name>
    <dbReference type="NCBI Taxonomy" id="265156"/>
    <lineage>
        <taxon>Eukaryota</taxon>
        <taxon>Viridiplantae</taxon>
        <taxon>Streptophyta</taxon>
        <taxon>Embryophyta</taxon>
        <taxon>Tracheophyta</taxon>
        <taxon>Spermatophyta</taxon>
        <taxon>Magnoliopsida</taxon>
        <taxon>eudicotyledons</taxon>
        <taxon>Gunneridae</taxon>
        <taxon>Pentapetalae</taxon>
        <taxon>asterids</taxon>
        <taxon>lamiids</taxon>
        <taxon>Lamiales</taxon>
        <taxon>Plantaginaceae</taxon>
        <taxon>Cheloneae</taxon>
        <taxon>Penstemon</taxon>
    </lineage>
</organism>
<keyword evidence="2" id="KW-1185">Reference proteome</keyword>
<evidence type="ECO:0000313" key="2">
    <source>
        <dbReference type="Proteomes" id="UP001634393"/>
    </source>
</evidence>
<comment type="caution">
    <text evidence="1">The sequence shown here is derived from an EMBL/GenBank/DDBJ whole genome shotgun (WGS) entry which is preliminary data.</text>
</comment>
<sequence>MEICPGNDAVLHIPPLASTVGQLLKGFDRKLFHSSPFFDSNSTPFPKVNQETHLWYEKPSEVKSESLLNQYLDIIPPCEKQNELQMRGEELRKSALLARALIRTTIARCKF</sequence>
<name>A0ABD3UJ73_9LAMI</name>